<keyword evidence="3" id="KW-0456">Lyase</keyword>
<dbReference type="SUPFAM" id="SSF49899">
    <property type="entry name" value="Concanavalin A-like lectins/glucanases"/>
    <property type="match status" value="1"/>
</dbReference>
<accession>A0ABW3DAK0</accession>
<dbReference type="Gene3D" id="2.60.120.560">
    <property type="entry name" value="Exo-inulinase, domain 1"/>
    <property type="match status" value="1"/>
</dbReference>
<feature type="domain" description="Alginate lyase 2" evidence="2">
    <location>
        <begin position="67"/>
        <end position="231"/>
    </location>
</feature>
<dbReference type="InterPro" id="IPR013320">
    <property type="entry name" value="ConA-like_dom_sf"/>
</dbReference>
<protein>
    <submittedName>
        <fullName evidence="3">Polysaccharide lyase family 7 protein</fullName>
    </submittedName>
</protein>
<dbReference type="EMBL" id="JBHTIU010000043">
    <property type="protein sequence ID" value="MFD0870316.1"/>
    <property type="molecule type" value="Genomic_DNA"/>
</dbReference>
<dbReference type="PANTHER" id="PTHR33681">
    <property type="entry name" value="BINDING PROTEIN, PUTATIVE, EXPRESSED-RELATED"/>
    <property type="match status" value="1"/>
</dbReference>
<feature type="signal peptide" evidence="1">
    <location>
        <begin position="1"/>
        <end position="33"/>
    </location>
</feature>
<dbReference type="Proteomes" id="UP001597120">
    <property type="component" value="Unassembled WGS sequence"/>
</dbReference>
<evidence type="ECO:0000313" key="3">
    <source>
        <dbReference type="EMBL" id="MFD0870316.1"/>
    </source>
</evidence>
<feature type="chain" id="PRO_5045889928" evidence="1">
    <location>
        <begin position="34"/>
        <end position="236"/>
    </location>
</feature>
<dbReference type="InterPro" id="IPR014895">
    <property type="entry name" value="Alginate_lyase_2"/>
</dbReference>
<evidence type="ECO:0000256" key="1">
    <source>
        <dbReference type="SAM" id="SignalP"/>
    </source>
</evidence>
<evidence type="ECO:0000313" key="4">
    <source>
        <dbReference type="Proteomes" id="UP001597120"/>
    </source>
</evidence>
<evidence type="ECO:0000259" key="2">
    <source>
        <dbReference type="Pfam" id="PF08787"/>
    </source>
</evidence>
<name>A0ABW3DAK0_9BACL</name>
<keyword evidence="1" id="KW-0732">Signal</keyword>
<gene>
    <name evidence="3" type="ORF">ACFQ03_14240</name>
</gene>
<organism evidence="3 4">
    <name type="scientific">Paenibacillus residui</name>
    <dbReference type="NCBI Taxonomy" id="629724"/>
    <lineage>
        <taxon>Bacteria</taxon>
        <taxon>Bacillati</taxon>
        <taxon>Bacillota</taxon>
        <taxon>Bacilli</taxon>
        <taxon>Bacillales</taxon>
        <taxon>Paenibacillaceae</taxon>
        <taxon>Paenibacillus</taxon>
    </lineage>
</organism>
<reference evidence="4" key="1">
    <citation type="journal article" date="2019" name="Int. J. Syst. Evol. Microbiol.">
        <title>The Global Catalogue of Microorganisms (GCM) 10K type strain sequencing project: providing services to taxonomists for standard genome sequencing and annotation.</title>
        <authorList>
            <consortium name="The Broad Institute Genomics Platform"/>
            <consortium name="The Broad Institute Genome Sequencing Center for Infectious Disease"/>
            <person name="Wu L."/>
            <person name="Ma J."/>
        </authorList>
    </citation>
    <scope>NUCLEOTIDE SEQUENCE [LARGE SCALE GENOMIC DNA]</scope>
    <source>
        <strain evidence="4">CCUG 57263</strain>
    </source>
</reference>
<keyword evidence="4" id="KW-1185">Reference proteome</keyword>
<dbReference type="PROSITE" id="PS51257">
    <property type="entry name" value="PROKAR_LIPOPROTEIN"/>
    <property type="match status" value="1"/>
</dbReference>
<dbReference type="Pfam" id="PF08787">
    <property type="entry name" value="Alginate_lyase2"/>
    <property type="match status" value="1"/>
</dbReference>
<comment type="caution">
    <text evidence="3">The sequence shown here is derived from an EMBL/GenBank/DDBJ whole genome shotgun (WGS) entry which is preliminary data.</text>
</comment>
<proteinExistence type="predicted"/>
<dbReference type="GO" id="GO:0016829">
    <property type="term" value="F:lyase activity"/>
    <property type="evidence" value="ECO:0007669"/>
    <property type="project" value="UniProtKB-KW"/>
</dbReference>
<dbReference type="RefSeq" id="WP_222126598.1">
    <property type="nucleotide sequence ID" value="NZ_JBHTIU010000043.1"/>
</dbReference>
<sequence length="236" mass="26894">MAQAGFKTKKMVSLILILSLACLLFQFGPTVNGAVANAGAAQDPPTIGWTQVPFSYYIQKPWDLDLSERYHYDAATDTHTMWVYNTDKPFKQGNTTDPRTEMRWYNEYSSGEHMWEADVYIEEGSVGSSVMQILRINRPAGTPATDIMLVVHPDNTVRRYFSDPNGALIKSNVYNNWWNLKVAHNADEGIIRVYADDELVLTVEDRGPATRHFKNGVYGVEGRSETKFRNLKYWVK</sequence>
<dbReference type="PANTHER" id="PTHR33681:SF4">
    <property type="entry name" value="OS12G0171100 PROTEIN"/>
    <property type="match status" value="1"/>
</dbReference>